<keyword evidence="3" id="KW-0378">Hydrolase</keyword>
<dbReference type="Pfam" id="PF01321">
    <property type="entry name" value="Creatinase_N"/>
    <property type="match status" value="1"/>
</dbReference>
<proteinExistence type="inferred from homology"/>
<comment type="similarity">
    <text evidence="1">Belongs to the peptidase M24B family.</text>
</comment>
<dbReference type="InterPro" id="IPR050422">
    <property type="entry name" value="X-Pro_aminopeptidase_P"/>
</dbReference>
<evidence type="ECO:0000259" key="4">
    <source>
        <dbReference type="Pfam" id="PF00557"/>
    </source>
</evidence>
<dbReference type="InterPro" id="IPR033740">
    <property type="entry name" value="Pept_M24B"/>
</dbReference>
<reference evidence="8" key="1">
    <citation type="journal article" date="2019" name="Int. J. Syst. Evol. Microbiol.">
        <title>The Global Catalogue of Microorganisms (GCM) 10K type strain sequencing project: providing services to taxonomists for standard genome sequencing and annotation.</title>
        <authorList>
            <consortium name="The Broad Institute Genomics Platform"/>
            <consortium name="The Broad Institute Genome Sequencing Center for Infectious Disease"/>
            <person name="Wu L."/>
            <person name="Ma J."/>
        </authorList>
    </citation>
    <scope>NUCLEOTIDE SEQUENCE [LARGE SCALE GENOMIC DNA]</scope>
    <source>
        <strain evidence="8">JCM 32226</strain>
    </source>
</reference>
<keyword evidence="8" id="KW-1185">Reference proteome</keyword>
<feature type="domain" description="Peptidase M24 C-terminal" evidence="6">
    <location>
        <begin position="541"/>
        <end position="599"/>
    </location>
</feature>
<evidence type="ECO:0000313" key="7">
    <source>
        <dbReference type="EMBL" id="GAA4504265.1"/>
    </source>
</evidence>
<dbReference type="GO" id="GO:0004177">
    <property type="term" value="F:aminopeptidase activity"/>
    <property type="evidence" value="ECO:0007669"/>
    <property type="project" value="UniProtKB-KW"/>
</dbReference>
<dbReference type="CDD" id="cd01085">
    <property type="entry name" value="APP"/>
    <property type="match status" value="1"/>
</dbReference>
<dbReference type="Gene3D" id="3.40.350.10">
    <property type="entry name" value="Creatinase/prolidase N-terminal domain"/>
    <property type="match status" value="2"/>
</dbReference>
<dbReference type="InterPro" id="IPR032416">
    <property type="entry name" value="Peptidase_M24_C"/>
</dbReference>
<dbReference type="Pfam" id="PF16188">
    <property type="entry name" value="Peptidase_M24_C"/>
    <property type="match status" value="1"/>
</dbReference>
<evidence type="ECO:0000256" key="2">
    <source>
        <dbReference type="ARBA" id="ARBA00022723"/>
    </source>
</evidence>
<organism evidence="7 8">
    <name type="scientific">Pseudaeromonas paramecii</name>
    <dbReference type="NCBI Taxonomy" id="2138166"/>
    <lineage>
        <taxon>Bacteria</taxon>
        <taxon>Pseudomonadati</taxon>
        <taxon>Pseudomonadota</taxon>
        <taxon>Gammaproteobacteria</taxon>
        <taxon>Aeromonadales</taxon>
        <taxon>Aeromonadaceae</taxon>
        <taxon>Pseudaeromonas</taxon>
    </lineage>
</organism>
<dbReference type="PANTHER" id="PTHR43763">
    <property type="entry name" value="XAA-PRO AMINOPEPTIDASE 1"/>
    <property type="match status" value="1"/>
</dbReference>
<evidence type="ECO:0000259" key="5">
    <source>
        <dbReference type="Pfam" id="PF01321"/>
    </source>
</evidence>
<evidence type="ECO:0000259" key="6">
    <source>
        <dbReference type="Pfam" id="PF16188"/>
    </source>
</evidence>
<dbReference type="PANTHER" id="PTHR43763:SF6">
    <property type="entry name" value="XAA-PRO AMINOPEPTIDASE 1"/>
    <property type="match status" value="1"/>
</dbReference>
<sequence>MMTKQSPIGDRLQALRQLMAQQNLDAFIIPHEDEYLGEYTPPEAERLAWLTGFNGSAGVALVLADTAALFVDGRYTVQARNQVDEALFSLHHLIDEPYLTWLTGQLDRKQRVGLDPRLHSLASYQKAKASLGQKEIELVTLEKNLIDALWQDKPVPGKAPALLYPESLAGQSSTQKREALATELRKQGLDAALLTQADSINWLLNLRGHDIPCLPVVLGFAVLYSNASLELFTDTDKLDIGSFTSHAGFDITVYPLEKMGDVLTRMGEDKLRVLADTNHSNAWTQLTLQKAGATLVDGADPCQLPKARKNASELAGMVEAHRKDAVAMCRFLAWLDDLVARDGRADEGTLADRLALFRQEQVDYLEPSFDSISALGPNAAMCHYKHTNGEPRALGQDGMYLIDSGGQYLQGTTDITRTVKVGEVSDEMRQQFTRVLQGHIAIDRVRFPKGTAGIQLDVLARLPLWQAGFNYDHGTGHGVGHFLSVHEGPQRIASKGSLTPLEPGMVLSNEPGYYREEAFGIRCENLVVVEPCPEAGEVTRYQFRRLTLVPFDVRLLAQELLDDSQRQWINDYHAQVWQEIGPLLDEETRTWLQQATAPL</sequence>
<comment type="caution">
    <text evidence="7">The sequence shown here is derived from an EMBL/GenBank/DDBJ whole genome shotgun (WGS) entry which is preliminary data.</text>
</comment>
<dbReference type="SUPFAM" id="SSF53092">
    <property type="entry name" value="Creatinase/prolidase N-terminal domain"/>
    <property type="match status" value="2"/>
</dbReference>
<accession>A0ABP8QJ30</accession>
<dbReference type="InterPro" id="IPR036005">
    <property type="entry name" value="Creatinase/aminopeptidase-like"/>
</dbReference>
<dbReference type="Pfam" id="PF00557">
    <property type="entry name" value="Peptidase_M24"/>
    <property type="match status" value="1"/>
</dbReference>
<evidence type="ECO:0000256" key="3">
    <source>
        <dbReference type="ARBA" id="ARBA00022801"/>
    </source>
</evidence>
<dbReference type="Pfam" id="PF16189">
    <property type="entry name" value="Creatinase_N_2"/>
    <property type="match status" value="1"/>
</dbReference>
<dbReference type="SUPFAM" id="SSF55920">
    <property type="entry name" value="Creatinase/aminopeptidase"/>
    <property type="match status" value="1"/>
</dbReference>
<keyword evidence="2" id="KW-0479">Metal-binding</keyword>
<evidence type="ECO:0000256" key="1">
    <source>
        <dbReference type="ARBA" id="ARBA00008766"/>
    </source>
</evidence>
<protein>
    <submittedName>
        <fullName evidence="7">Aminopeptidase P family protein</fullName>
    </submittedName>
</protein>
<dbReference type="EMBL" id="BAABFC010000029">
    <property type="protein sequence ID" value="GAA4504265.1"/>
    <property type="molecule type" value="Genomic_DNA"/>
</dbReference>
<evidence type="ECO:0000313" key="8">
    <source>
        <dbReference type="Proteomes" id="UP001501321"/>
    </source>
</evidence>
<dbReference type="InterPro" id="IPR000994">
    <property type="entry name" value="Pept_M24"/>
</dbReference>
<dbReference type="Proteomes" id="UP001501321">
    <property type="component" value="Unassembled WGS sequence"/>
</dbReference>
<keyword evidence="7" id="KW-0031">Aminopeptidase</keyword>
<feature type="domain" description="Creatinase N-terminal" evidence="5">
    <location>
        <begin position="11"/>
        <end position="141"/>
    </location>
</feature>
<name>A0ABP8QJ30_9GAMM</name>
<dbReference type="Gene3D" id="3.90.230.10">
    <property type="entry name" value="Creatinase/methionine aminopeptidase superfamily"/>
    <property type="match status" value="1"/>
</dbReference>
<dbReference type="InterPro" id="IPR029149">
    <property type="entry name" value="Creatin/AminoP/Spt16_N"/>
</dbReference>
<gene>
    <name evidence="7" type="ORF">GCM10023095_31880</name>
</gene>
<dbReference type="InterPro" id="IPR000587">
    <property type="entry name" value="Creatinase_N"/>
</dbReference>
<feature type="domain" description="Peptidase M24" evidence="4">
    <location>
        <begin position="316"/>
        <end position="530"/>
    </location>
</feature>
<keyword evidence="7" id="KW-0645">Protease</keyword>